<evidence type="ECO:0000256" key="1">
    <source>
        <dbReference type="SAM" id="MobiDB-lite"/>
    </source>
</evidence>
<dbReference type="RefSeq" id="WP_191272464.1">
    <property type="nucleotide sequence ID" value="NZ_BMXJ01000005.1"/>
</dbReference>
<gene>
    <name evidence="2" type="ORF">H4W79_003460</name>
</gene>
<dbReference type="PANTHER" id="PTHR33361">
    <property type="entry name" value="GLR0591 PROTEIN"/>
    <property type="match status" value="1"/>
</dbReference>
<accession>A0ABR9HJQ4</accession>
<evidence type="ECO:0000313" key="2">
    <source>
        <dbReference type="EMBL" id="MBE1459246.1"/>
    </source>
</evidence>
<dbReference type="InterPro" id="IPR010281">
    <property type="entry name" value="DUF885"/>
</dbReference>
<keyword evidence="3" id="KW-1185">Reference proteome</keyword>
<evidence type="ECO:0000313" key="3">
    <source>
        <dbReference type="Proteomes" id="UP000598217"/>
    </source>
</evidence>
<sequence>MSSSSHEMTRRFREVAERVLDALLAQSPEWALDLGDPRGAHRLTDHSVEADAHRVAVLTDALGSLDEIDTDLIPADDLVDLEMLRTRVSADLWHTTELRPHTWDPLHHSPGEAVHALLERDTLPAPERLEALAARCAALPAYLDTARARLSEGPGMPRVHVETALGQLRGARAMLTDDLPALAARHPEASAGIEPAREAALAALDEYASWLRIEAEFATADPRLGARRFAAQLWYTLDSELSPEALLVRAESDLLATEEAIAETAAEYAGEPRRAGQVAEVLSGLADEYALGADGVAPACTDSLEHLRSRVRELDLATVYDDPVRVIPMPESRRGVAVAYCDAPGPLDPNAPDQPARRPPPPSNEHLRRQPPPARRPPPPSNEHLWRQPTFIAVAPPPEDWPAERQASFLREYNAGMLRNLMAHEAMPGHALQLAHAARHRGRTRVRSVLGSGTFVEGWAVHAEEVLAGHGWTGDTGPADRRANLALRLVQLKMRLRAILNAILDVRVHAGDLTEAEAISLLTERGHQEEGEAAGKWRRALLTSAQLSSYYVGYAEVSDIVRDLARERPGEPLGRIHDAVLAHGSPSPRHLRTLLGL</sequence>
<protein>
    <submittedName>
        <fullName evidence="2">Uncharacterized protein (DUF885 family)</fullName>
    </submittedName>
</protein>
<feature type="region of interest" description="Disordered" evidence="1">
    <location>
        <begin position="340"/>
        <end position="385"/>
    </location>
</feature>
<feature type="compositionally biased region" description="Pro residues" evidence="1">
    <location>
        <begin position="370"/>
        <end position="381"/>
    </location>
</feature>
<organism evidence="2 3">
    <name type="scientific">Nocardiopsis terrae</name>
    <dbReference type="NCBI Taxonomy" id="372655"/>
    <lineage>
        <taxon>Bacteria</taxon>
        <taxon>Bacillati</taxon>
        <taxon>Actinomycetota</taxon>
        <taxon>Actinomycetes</taxon>
        <taxon>Streptosporangiales</taxon>
        <taxon>Nocardiopsidaceae</taxon>
        <taxon>Nocardiopsis</taxon>
    </lineage>
</organism>
<reference evidence="2 3" key="1">
    <citation type="submission" date="2020-10" db="EMBL/GenBank/DDBJ databases">
        <title>Sequencing the genomes of 1000 actinobacteria strains.</title>
        <authorList>
            <person name="Klenk H.-P."/>
        </authorList>
    </citation>
    <scope>NUCLEOTIDE SEQUENCE [LARGE SCALE GENOMIC DNA]</scope>
    <source>
        <strain evidence="2 3">DSM 45157</strain>
    </source>
</reference>
<proteinExistence type="predicted"/>
<dbReference type="EMBL" id="JADBDY010000001">
    <property type="protein sequence ID" value="MBE1459246.1"/>
    <property type="molecule type" value="Genomic_DNA"/>
</dbReference>
<dbReference type="Proteomes" id="UP000598217">
    <property type="component" value="Unassembled WGS sequence"/>
</dbReference>
<name>A0ABR9HJQ4_9ACTN</name>
<comment type="caution">
    <text evidence="2">The sequence shown here is derived from an EMBL/GenBank/DDBJ whole genome shotgun (WGS) entry which is preliminary data.</text>
</comment>
<dbReference type="Pfam" id="PF05960">
    <property type="entry name" value="DUF885"/>
    <property type="match status" value="1"/>
</dbReference>
<dbReference type="PANTHER" id="PTHR33361:SF15">
    <property type="entry name" value="DUF885 FAMILY LIPOPROTEIN"/>
    <property type="match status" value="1"/>
</dbReference>